<comment type="caution">
    <text evidence="10">The sequence shown here is derived from an EMBL/GenBank/DDBJ whole genome shotgun (WGS) entry which is preliminary data.</text>
</comment>
<dbReference type="Gene3D" id="1.20.5.1030">
    <property type="entry name" value="Preprotein translocase secy subunit"/>
    <property type="match status" value="1"/>
</dbReference>
<dbReference type="InterPro" id="IPR038379">
    <property type="entry name" value="SecE_sf"/>
</dbReference>
<protein>
    <recommendedName>
        <fullName evidence="9">Protein translocase subunit SecE</fullName>
    </recommendedName>
</protein>
<keyword evidence="2 9" id="KW-0813">Transport</keyword>
<dbReference type="GO" id="GO:0065002">
    <property type="term" value="P:intracellular protein transmembrane transport"/>
    <property type="evidence" value="ECO:0007669"/>
    <property type="project" value="UniProtKB-UniRule"/>
</dbReference>
<evidence type="ECO:0000256" key="4">
    <source>
        <dbReference type="ARBA" id="ARBA00022692"/>
    </source>
</evidence>
<evidence type="ECO:0000313" key="11">
    <source>
        <dbReference type="Proteomes" id="UP000178951"/>
    </source>
</evidence>
<accession>A0A1F4TKZ7</accession>
<evidence type="ECO:0000256" key="1">
    <source>
        <dbReference type="ARBA" id="ARBA00004370"/>
    </source>
</evidence>
<dbReference type="GO" id="GO:0006605">
    <property type="term" value="P:protein targeting"/>
    <property type="evidence" value="ECO:0007669"/>
    <property type="project" value="UniProtKB-UniRule"/>
</dbReference>
<evidence type="ECO:0000256" key="3">
    <source>
        <dbReference type="ARBA" id="ARBA00022475"/>
    </source>
</evidence>
<comment type="subcellular location">
    <subcellularLocation>
        <location evidence="9">Cell membrane</location>
        <topology evidence="9">Single-pass membrane protein</topology>
    </subcellularLocation>
    <subcellularLocation>
        <location evidence="1">Membrane</location>
    </subcellularLocation>
</comment>
<dbReference type="Pfam" id="PF00584">
    <property type="entry name" value="SecE"/>
    <property type="match status" value="1"/>
</dbReference>
<dbReference type="PANTHER" id="PTHR33910:SF1">
    <property type="entry name" value="PROTEIN TRANSLOCASE SUBUNIT SECE"/>
    <property type="match status" value="1"/>
</dbReference>
<sequence length="61" mass="6824">MKGKLIGYIKETLAELKKVTWPDRSYVSVATVIVLLLVIASGLFVMLVDFGLAEIFKIILR</sequence>
<feature type="transmembrane region" description="Helical" evidence="9">
    <location>
        <begin position="26"/>
        <end position="52"/>
    </location>
</feature>
<dbReference type="InterPro" id="IPR001901">
    <property type="entry name" value="Translocase_SecE/Sec61-g"/>
</dbReference>
<evidence type="ECO:0000313" key="10">
    <source>
        <dbReference type="EMBL" id="OGC33398.1"/>
    </source>
</evidence>
<gene>
    <name evidence="9" type="primary">secE</name>
    <name evidence="10" type="ORF">A2311_00850</name>
</gene>
<evidence type="ECO:0000256" key="2">
    <source>
        <dbReference type="ARBA" id="ARBA00022448"/>
    </source>
</evidence>
<comment type="subunit">
    <text evidence="9">Component of the Sec protein translocase complex. Heterotrimer consisting of SecY, SecE and SecG subunits. The heterotrimers can form oligomers, although 1 heterotrimer is thought to be able to translocate proteins. Interacts with the ribosome. Interacts with SecDF, and other proteins may be involved. Interacts with SecA.</text>
</comment>
<evidence type="ECO:0000256" key="8">
    <source>
        <dbReference type="ARBA" id="ARBA00023136"/>
    </source>
</evidence>
<evidence type="ECO:0000256" key="6">
    <source>
        <dbReference type="ARBA" id="ARBA00022989"/>
    </source>
</evidence>
<dbReference type="GO" id="GO:0043952">
    <property type="term" value="P:protein transport by the Sec complex"/>
    <property type="evidence" value="ECO:0007669"/>
    <property type="project" value="UniProtKB-UniRule"/>
</dbReference>
<comment type="function">
    <text evidence="9">Essential subunit of the Sec protein translocation channel SecYEG. Clamps together the 2 halves of SecY. May contact the channel plug during translocation.</text>
</comment>
<comment type="similarity">
    <text evidence="9">Belongs to the SecE/SEC61-gamma family.</text>
</comment>
<dbReference type="Proteomes" id="UP000178951">
    <property type="component" value="Unassembled WGS sequence"/>
</dbReference>
<name>A0A1F4TKZ7_UNCSA</name>
<organism evidence="10 11">
    <name type="scientific">candidate division WOR-1 bacterium RIFOXYB2_FULL_48_7</name>
    <dbReference type="NCBI Taxonomy" id="1802583"/>
    <lineage>
        <taxon>Bacteria</taxon>
        <taxon>Bacillati</taxon>
        <taxon>Saganbacteria</taxon>
    </lineage>
</organism>
<dbReference type="PANTHER" id="PTHR33910">
    <property type="entry name" value="PROTEIN TRANSLOCASE SUBUNIT SECE"/>
    <property type="match status" value="1"/>
</dbReference>
<dbReference type="NCBIfam" id="TIGR00964">
    <property type="entry name" value="secE_bact"/>
    <property type="match status" value="1"/>
</dbReference>
<dbReference type="GO" id="GO:0008320">
    <property type="term" value="F:protein transmembrane transporter activity"/>
    <property type="evidence" value="ECO:0007669"/>
    <property type="project" value="UniProtKB-UniRule"/>
</dbReference>
<keyword evidence="4 9" id="KW-0812">Transmembrane</keyword>
<dbReference type="EMBL" id="MEUF01000062">
    <property type="protein sequence ID" value="OGC33398.1"/>
    <property type="molecule type" value="Genomic_DNA"/>
</dbReference>
<dbReference type="STRING" id="1802583.A2311_00850"/>
<reference evidence="10 11" key="1">
    <citation type="journal article" date="2016" name="Nat. Commun.">
        <title>Thousands of microbial genomes shed light on interconnected biogeochemical processes in an aquifer system.</title>
        <authorList>
            <person name="Anantharaman K."/>
            <person name="Brown C.T."/>
            <person name="Hug L.A."/>
            <person name="Sharon I."/>
            <person name="Castelle C.J."/>
            <person name="Probst A.J."/>
            <person name="Thomas B.C."/>
            <person name="Singh A."/>
            <person name="Wilkins M.J."/>
            <person name="Karaoz U."/>
            <person name="Brodie E.L."/>
            <person name="Williams K.H."/>
            <person name="Hubbard S.S."/>
            <person name="Banfield J.F."/>
        </authorList>
    </citation>
    <scope>NUCLEOTIDE SEQUENCE [LARGE SCALE GENOMIC DNA]</scope>
</reference>
<evidence type="ECO:0000256" key="5">
    <source>
        <dbReference type="ARBA" id="ARBA00022927"/>
    </source>
</evidence>
<keyword evidence="8 9" id="KW-0472">Membrane</keyword>
<keyword evidence="5 9" id="KW-0653">Protein transport</keyword>
<evidence type="ECO:0000256" key="7">
    <source>
        <dbReference type="ARBA" id="ARBA00023010"/>
    </source>
</evidence>
<keyword evidence="7 9" id="KW-0811">Translocation</keyword>
<keyword evidence="3 9" id="KW-1003">Cell membrane</keyword>
<dbReference type="GO" id="GO:0009306">
    <property type="term" value="P:protein secretion"/>
    <property type="evidence" value="ECO:0007669"/>
    <property type="project" value="UniProtKB-UniRule"/>
</dbReference>
<evidence type="ECO:0000256" key="9">
    <source>
        <dbReference type="HAMAP-Rule" id="MF_00422"/>
    </source>
</evidence>
<dbReference type="InterPro" id="IPR005807">
    <property type="entry name" value="SecE_bac"/>
</dbReference>
<dbReference type="HAMAP" id="MF_00422">
    <property type="entry name" value="SecE"/>
    <property type="match status" value="1"/>
</dbReference>
<keyword evidence="6 9" id="KW-1133">Transmembrane helix</keyword>
<proteinExistence type="inferred from homology"/>
<dbReference type="GO" id="GO:0005886">
    <property type="term" value="C:plasma membrane"/>
    <property type="evidence" value="ECO:0007669"/>
    <property type="project" value="UniProtKB-SubCell"/>
</dbReference>
<dbReference type="AlphaFoldDB" id="A0A1F4TKZ7"/>